<reference evidence="1" key="2">
    <citation type="submission" date="2022-01" db="EMBL/GenBank/DDBJ databases">
        <authorList>
            <person name="Yamashiro T."/>
            <person name="Shiraishi A."/>
            <person name="Satake H."/>
            <person name="Nakayama K."/>
        </authorList>
    </citation>
    <scope>NUCLEOTIDE SEQUENCE</scope>
</reference>
<sequence>MTIDHARSCGWPFSQWGIDIVGPLPTAPGVQEAVIPIEIRVKTKRVQDFDSKENEKRRREDLDILEERREMEAIKEAHYKQKLEGYYNKNVKPSTFKPGTYVLRLNSASKAEYQGKMRPTWEGPYRVRKAYGDGACKLETLSVKAIDQTWNMTNLR</sequence>
<comment type="caution">
    <text evidence="1">The sequence shown here is derived from an EMBL/GenBank/DDBJ whole genome shotgun (WGS) entry which is preliminary data.</text>
</comment>
<dbReference type="Proteomes" id="UP001151760">
    <property type="component" value="Unassembled WGS sequence"/>
</dbReference>
<dbReference type="PANTHER" id="PTHR48475">
    <property type="entry name" value="RIBONUCLEASE H"/>
    <property type="match status" value="1"/>
</dbReference>
<reference evidence="1" key="1">
    <citation type="journal article" date="2022" name="Int. J. Mol. Sci.">
        <title>Draft Genome of Tanacetum Coccineum: Genomic Comparison of Closely Related Tanacetum-Family Plants.</title>
        <authorList>
            <person name="Yamashiro T."/>
            <person name="Shiraishi A."/>
            <person name="Nakayama K."/>
            <person name="Satake H."/>
        </authorList>
    </citation>
    <scope>NUCLEOTIDE SEQUENCE</scope>
</reference>
<keyword evidence="2" id="KW-1185">Reference proteome</keyword>
<organism evidence="1 2">
    <name type="scientific">Tanacetum coccineum</name>
    <dbReference type="NCBI Taxonomy" id="301880"/>
    <lineage>
        <taxon>Eukaryota</taxon>
        <taxon>Viridiplantae</taxon>
        <taxon>Streptophyta</taxon>
        <taxon>Embryophyta</taxon>
        <taxon>Tracheophyta</taxon>
        <taxon>Spermatophyta</taxon>
        <taxon>Magnoliopsida</taxon>
        <taxon>eudicotyledons</taxon>
        <taxon>Gunneridae</taxon>
        <taxon>Pentapetalae</taxon>
        <taxon>asterids</taxon>
        <taxon>campanulids</taxon>
        <taxon>Asterales</taxon>
        <taxon>Asteraceae</taxon>
        <taxon>Asteroideae</taxon>
        <taxon>Anthemideae</taxon>
        <taxon>Anthemidinae</taxon>
        <taxon>Tanacetum</taxon>
    </lineage>
</organism>
<dbReference type="PANTHER" id="PTHR48475:SF2">
    <property type="entry name" value="RIBONUCLEASE H"/>
    <property type="match status" value="1"/>
</dbReference>
<dbReference type="EMBL" id="BQNB010010189">
    <property type="protein sequence ID" value="GJS73889.1"/>
    <property type="molecule type" value="Genomic_DNA"/>
</dbReference>
<evidence type="ECO:0008006" key="3">
    <source>
        <dbReference type="Google" id="ProtNLM"/>
    </source>
</evidence>
<protein>
    <recommendedName>
        <fullName evidence="3">Reverse transcriptase domain-containing protein</fullName>
    </recommendedName>
</protein>
<accession>A0ABQ4Y885</accession>
<proteinExistence type="predicted"/>
<evidence type="ECO:0000313" key="2">
    <source>
        <dbReference type="Proteomes" id="UP001151760"/>
    </source>
</evidence>
<name>A0ABQ4Y885_9ASTR</name>
<gene>
    <name evidence="1" type="ORF">Tco_0706730</name>
</gene>
<evidence type="ECO:0000313" key="1">
    <source>
        <dbReference type="EMBL" id="GJS73889.1"/>
    </source>
</evidence>